<name>A0A9K3KN82_9STRA</name>
<accession>A0A9K3KN82</accession>
<dbReference type="PANTHER" id="PTHR10015:SF206">
    <property type="entry name" value="HSF-TYPE DNA-BINDING DOMAIN-CONTAINING PROTEIN"/>
    <property type="match status" value="1"/>
</dbReference>
<comment type="caution">
    <text evidence="5">The sequence shown here is derived from an EMBL/GenBank/DDBJ whole genome shotgun (WGS) entry which is preliminary data.</text>
</comment>
<keyword evidence="1 5" id="KW-0238">DNA-binding</keyword>
<comment type="similarity">
    <text evidence="2">Belongs to the HSF family.</text>
</comment>
<dbReference type="Proteomes" id="UP000693970">
    <property type="component" value="Unassembled WGS sequence"/>
</dbReference>
<keyword evidence="6" id="KW-1185">Reference proteome</keyword>
<evidence type="ECO:0000256" key="1">
    <source>
        <dbReference type="ARBA" id="ARBA00023125"/>
    </source>
</evidence>
<feature type="region of interest" description="Disordered" evidence="3">
    <location>
        <begin position="449"/>
        <end position="468"/>
    </location>
</feature>
<evidence type="ECO:0000313" key="6">
    <source>
        <dbReference type="Proteomes" id="UP000693970"/>
    </source>
</evidence>
<dbReference type="FunFam" id="1.10.10.10:FF:000286">
    <property type="entry name" value="Heat shock transcription factor"/>
    <property type="match status" value="1"/>
</dbReference>
<dbReference type="GO" id="GO:0043565">
    <property type="term" value="F:sequence-specific DNA binding"/>
    <property type="evidence" value="ECO:0007669"/>
    <property type="project" value="InterPro"/>
</dbReference>
<dbReference type="OrthoDB" id="60033at2759"/>
<dbReference type="EMBL" id="JAGRRH010000021">
    <property type="protein sequence ID" value="KAG7346819.1"/>
    <property type="molecule type" value="Genomic_DNA"/>
</dbReference>
<dbReference type="Pfam" id="PF00447">
    <property type="entry name" value="HSF_DNA-bind"/>
    <property type="match status" value="1"/>
</dbReference>
<dbReference type="PANTHER" id="PTHR10015">
    <property type="entry name" value="HEAT SHOCK TRANSCRIPTION FACTOR"/>
    <property type="match status" value="1"/>
</dbReference>
<dbReference type="AlphaFoldDB" id="A0A9K3KN82"/>
<sequence length="468" mass="48858">MDTYNLNSQDQTVGQVQQQASAQMASAFAAAAGTPSTATSVNNVSASSNDVSIEAMLSQKMPRHLMDRSAPPSMPSGVGGANQHHPVAEFLYQLTKMLTDDNSEIIEWVDGRIKVHYPERLEDEVLHKYFRHSKFASFQRQLNYFGFRKIAGKGKMSPCSYVNESATSDIRSLLLIKRKTNGSAARKALAQRAMAFGGNLNPALATGLPGIGANGFGALGGAAGLSALTQQLQLQKQLGFIDTTNPLSQLLMQNQQAQSFTDLQQLGGLKPTMPSIEQLQAQLATLTQQQNQGGASAALNAAAFSLASGGAASALGSSHFLSSDNPATAALNASAPGPTSMPATAAMNSNTDVQTNNLFESATNLKALIGNDQGGNDAQKAAAAAAGLNRLPSSTGLFPGSISNASLGNLLASSNRLSSLLSLNSFLSREPSLADLAMMPGQFAAFQQHQQLQSAPGMHNDGNNASST</sequence>
<protein>
    <submittedName>
        <fullName evidence="5">HSF-type DNA-binding protein</fullName>
    </submittedName>
</protein>
<dbReference type="SMART" id="SM00415">
    <property type="entry name" value="HSF"/>
    <property type="match status" value="1"/>
</dbReference>
<reference evidence="5" key="1">
    <citation type="journal article" date="2021" name="Sci. Rep.">
        <title>Diploid genomic architecture of Nitzschia inconspicua, an elite biomass production diatom.</title>
        <authorList>
            <person name="Oliver A."/>
            <person name="Podell S."/>
            <person name="Pinowska A."/>
            <person name="Traller J.C."/>
            <person name="Smith S.R."/>
            <person name="McClure R."/>
            <person name="Beliaev A."/>
            <person name="Bohutskyi P."/>
            <person name="Hill E.A."/>
            <person name="Rabines A."/>
            <person name="Zheng H."/>
            <person name="Allen L.Z."/>
            <person name="Kuo A."/>
            <person name="Grigoriev I.V."/>
            <person name="Allen A.E."/>
            <person name="Hazlebeck D."/>
            <person name="Allen E.E."/>
        </authorList>
    </citation>
    <scope>NUCLEOTIDE SEQUENCE</scope>
    <source>
        <strain evidence="5">Hildebrandi</strain>
    </source>
</reference>
<feature type="domain" description="HSF-type DNA-binding" evidence="4">
    <location>
        <begin position="86"/>
        <end position="179"/>
    </location>
</feature>
<evidence type="ECO:0000256" key="2">
    <source>
        <dbReference type="RuleBase" id="RU004020"/>
    </source>
</evidence>
<evidence type="ECO:0000313" key="5">
    <source>
        <dbReference type="EMBL" id="KAG7346819.1"/>
    </source>
</evidence>
<dbReference type="GO" id="GO:0003700">
    <property type="term" value="F:DNA-binding transcription factor activity"/>
    <property type="evidence" value="ECO:0007669"/>
    <property type="project" value="InterPro"/>
</dbReference>
<proteinExistence type="inferred from homology"/>
<organism evidence="5 6">
    <name type="scientific">Nitzschia inconspicua</name>
    <dbReference type="NCBI Taxonomy" id="303405"/>
    <lineage>
        <taxon>Eukaryota</taxon>
        <taxon>Sar</taxon>
        <taxon>Stramenopiles</taxon>
        <taxon>Ochrophyta</taxon>
        <taxon>Bacillariophyta</taxon>
        <taxon>Bacillariophyceae</taxon>
        <taxon>Bacillariophycidae</taxon>
        <taxon>Bacillariales</taxon>
        <taxon>Bacillariaceae</taxon>
        <taxon>Nitzschia</taxon>
    </lineage>
</organism>
<evidence type="ECO:0000259" key="4">
    <source>
        <dbReference type="SMART" id="SM00415"/>
    </source>
</evidence>
<dbReference type="InterPro" id="IPR000232">
    <property type="entry name" value="HSF_DNA-bd"/>
</dbReference>
<reference evidence="5" key="2">
    <citation type="submission" date="2021-04" db="EMBL/GenBank/DDBJ databases">
        <authorList>
            <person name="Podell S."/>
        </authorList>
    </citation>
    <scope>NUCLEOTIDE SEQUENCE</scope>
    <source>
        <strain evidence="5">Hildebrandi</strain>
    </source>
</reference>
<evidence type="ECO:0000256" key="3">
    <source>
        <dbReference type="SAM" id="MobiDB-lite"/>
    </source>
</evidence>
<gene>
    <name evidence="5" type="ORF">IV203_005888</name>
</gene>